<dbReference type="RefSeq" id="WP_104850809.1">
    <property type="nucleotide sequence ID" value="NZ_PKOZ01000020.1"/>
</dbReference>
<evidence type="ECO:0000256" key="4">
    <source>
        <dbReference type="RuleBase" id="RU365031"/>
    </source>
</evidence>
<keyword evidence="3 4" id="KW-0012">Acyltransferase</keyword>
<accession>A0A2S7MVK8</accession>
<dbReference type="EC" id="2.3.1.-" evidence="4"/>
<dbReference type="PANTHER" id="PTHR11104:SF0">
    <property type="entry name" value="SPBETA PROPHAGE-DERIVED AMINOGLYCOSIDE N(3')-ACETYLTRANSFERASE-LIKE PROTEIN YOKD"/>
    <property type="match status" value="1"/>
</dbReference>
<comment type="similarity">
    <text evidence="1 4">Belongs to the antibiotic N-acetyltransferase family.</text>
</comment>
<dbReference type="GO" id="GO:0046353">
    <property type="term" value="F:aminoglycoside 3-N-acetyltransferase activity"/>
    <property type="evidence" value="ECO:0007669"/>
    <property type="project" value="UniProtKB-EC"/>
</dbReference>
<dbReference type="SUPFAM" id="SSF110710">
    <property type="entry name" value="TTHA0583/YokD-like"/>
    <property type="match status" value="1"/>
</dbReference>
<gene>
    <name evidence="5" type="ORF">CYL18_17660</name>
</gene>
<proteinExistence type="inferred from homology"/>
<dbReference type="InterPro" id="IPR003679">
    <property type="entry name" value="Amioglycoside_AcTrfase"/>
</dbReference>
<dbReference type="PANTHER" id="PTHR11104">
    <property type="entry name" value="AMINOGLYCOSIDE N3-ACETYLTRANSFERASE"/>
    <property type="match status" value="1"/>
</dbReference>
<keyword evidence="4" id="KW-0046">Antibiotic resistance</keyword>
<dbReference type="AlphaFoldDB" id="A0A2S7MVK8"/>
<evidence type="ECO:0000313" key="6">
    <source>
        <dbReference type="Proteomes" id="UP000239663"/>
    </source>
</evidence>
<comment type="catalytic activity">
    <reaction evidence="4">
        <text>a 2-deoxystreptamine antibiotic + acetyl-CoA = an N(3)-acetyl-2-deoxystreptamine antibiotic + CoA + H(+)</text>
        <dbReference type="Rhea" id="RHEA:12665"/>
        <dbReference type="ChEBI" id="CHEBI:15378"/>
        <dbReference type="ChEBI" id="CHEBI:57287"/>
        <dbReference type="ChEBI" id="CHEBI:57288"/>
        <dbReference type="ChEBI" id="CHEBI:57921"/>
        <dbReference type="ChEBI" id="CHEBI:77452"/>
        <dbReference type="EC" id="2.3.1.81"/>
    </reaction>
</comment>
<dbReference type="InterPro" id="IPR028345">
    <property type="entry name" value="Antibiotic_NAT-like"/>
</dbReference>
<comment type="caution">
    <text evidence="5">The sequence shown here is derived from an EMBL/GenBank/DDBJ whole genome shotgun (WGS) entry which is preliminary data.</text>
</comment>
<evidence type="ECO:0000256" key="2">
    <source>
        <dbReference type="ARBA" id="ARBA00022679"/>
    </source>
</evidence>
<protein>
    <recommendedName>
        <fullName evidence="4">Aminoglycoside N(3)-acetyltransferase</fullName>
        <ecNumber evidence="4">2.3.1.-</ecNumber>
    </recommendedName>
</protein>
<name>A0A2S7MVK8_9BACI</name>
<reference evidence="5 6" key="1">
    <citation type="submission" date="2017-12" db="EMBL/GenBank/DDBJ databases">
        <title>Taxonomic description and draft genome of Pradoshia cofamensis Gen. nov., sp. nov., a thermotolerant bacillale isolated from anterior gut of earthworm Eisenia fetida.</title>
        <authorList>
            <person name="Saha T."/>
            <person name="Chakraborty R."/>
        </authorList>
    </citation>
    <scope>NUCLEOTIDE SEQUENCE [LARGE SCALE GENOMIC DNA]</scope>
    <source>
        <strain evidence="5 6">EAG3</strain>
    </source>
</reference>
<keyword evidence="6" id="KW-1185">Reference proteome</keyword>
<evidence type="ECO:0000313" key="5">
    <source>
        <dbReference type="EMBL" id="PQD93824.1"/>
    </source>
</evidence>
<dbReference type="EMBL" id="PKOZ01000020">
    <property type="protein sequence ID" value="PQD93824.1"/>
    <property type="molecule type" value="Genomic_DNA"/>
</dbReference>
<evidence type="ECO:0000256" key="3">
    <source>
        <dbReference type="ARBA" id="ARBA00023315"/>
    </source>
</evidence>
<sequence>MSSLIEQTPFPRTRDQLRKDLRELGVEPGMTLLVHSSLSSIGWINGGAVALIQALMDAVTDKGTIIMPTQSADYSDPAEWLLPPIPWEWWDTVRSTMPAYEPDITPTRGVGKVPELFRTFKDVVRSSHPHVSFAGWGARKDEILNFHSLEYGLGEQSPLRRMYDLDAHVLFIGTTYETNTCFHLAEYRAGNREETVKGAPLLVEGVRKWVEFQDLDYDDTDFNEIGEEFERTHLVKRGKIGSAHSRLFSMREAVDFAEKWMKNPS</sequence>
<keyword evidence="2 4" id="KW-0808">Transferase</keyword>
<organism evidence="5 6">
    <name type="scientific">Pradoshia eiseniae</name>
    <dbReference type="NCBI Taxonomy" id="2064768"/>
    <lineage>
        <taxon>Bacteria</taxon>
        <taxon>Bacillati</taxon>
        <taxon>Bacillota</taxon>
        <taxon>Bacilli</taxon>
        <taxon>Bacillales</taxon>
        <taxon>Bacillaceae</taxon>
        <taxon>Pradoshia</taxon>
    </lineage>
</organism>
<dbReference type="Pfam" id="PF02522">
    <property type="entry name" value="Antibiotic_NAT"/>
    <property type="match status" value="1"/>
</dbReference>
<evidence type="ECO:0000256" key="1">
    <source>
        <dbReference type="ARBA" id="ARBA00006383"/>
    </source>
</evidence>
<dbReference type="OrthoDB" id="7330654at2"/>
<dbReference type="GO" id="GO:0046677">
    <property type="term" value="P:response to antibiotic"/>
    <property type="evidence" value="ECO:0007669"/>
    <property type="project" value="UniProtKB-KW"/>
</dbReference>
<dbReference type="Proteomes" id="UP000239663">
    <property type="component" value="Unassembled WGS sequence"/>
</dbReference>